<evidence type="ECO:0000256" key="3">
    <source>
        <dbReference type="ARBA" id="ARBA00023242"/>
    </source>
</evidence>
<accession>A0AAN8IWL5</accession>
<dbReference type="InterPro" id="IPR036390">
    <property type="entry name" value="WH_DNA-bd_sf"/>
</dbReference>
<dbReference type="PROSITE" id="PS00657">
    <property type="entry name" value="FORK_HEAD_1"/>
    <property type="match status" value="1"/>
</dbReference>
<feature type="region of interest" description="Disordered" evidence="5">
    <location>
        <begin position="103"/>
        <end position="141"/>
    </location>
</feature>
<organism evidence="7 8">
    <name type="scientific">Trichostrongylus colubriformis</name>
    <name type="common">Black scour worm</name>
    <dbReference type="NCBI Taxonomy" id="6319"/>
    <lineage>
        <taxon>Eukaryota</taxon>
        <taxon>Metazoa</taxon>
        <taxon>Ecdysozoa</taxon>
        <taxon>Nematoda</taxon>
        <taxon>Chromadorea</taxon>
        <taxon>Rhabditida</taxon>
        <taxon>Rhabditina</taxon>
        <taxon>Rhabditomorpha</taxon>
        <taxon>Strongyloidea</taxon>
        <taxon>Trichostrongylidae</taxon>
        <taxon>Trichostrongylus</taxon>
    </lineage>
</organism>
<dbReference type="PROSITE" id="PS50039">
    <property type="entry name" value="FORK_HEAD_3"/>
    <property type="match status" value="1"/>
</dbReference>
<dbReference type="PROSITE" id="PS00658">
    <property type="entry name" value="FORK_HEAD_2"/>
    <property type="match status" value="1"/>
</dbReference>
<evidence type="ECO:0000313" key="8">
    <source>
        <dbReference type="Proteomes" id="UP001331761"/>
    </source>
</evidence>
<dbReference type="PANTHER" id="PTHR11829">
    <property type="entry name" value="FORKHEAD BOX PROTEIN"/>
    <property type="match status" value="1"/>
</dbReference>
<dbReference type="SUPFAM" id="SSF46785">
    <property type="entry name" value="Winged helix' DNA-binding domain"/>
    <property type="match status" value="1"/>
</dbReference>
<feature type="compositionally biased region" description="Basic residues" evidence="5">
    <location>
        <begin position="255"/>
        <end position="269"/>
    </location>
</feature>
<reference evidence="7 8" key="1">
    <citation type="submission" date="2019-10" db="EMBL/GenBank/DDBJ databases">
        <title>Assembly and Annotation for the nematode Trichostrongylus colubriformis.</title>
        <authorList>
            <person name="Martin J."/>
        </authorList>
    </citation>
    <scope>NUCLEOTIDE SEQUENCE [LARGE SCALE GENOMIC DNA]</scope>
    <source>
        <strain evidence="7">G859</strain>
        <tissue evidence="7">Whole worm</tissue>
    </source>
</reference>
<feature type="compositionally biased region" description="Low complexity" evidence="5">
    <location>
        <begin position="104"/>
        <end position="133"/>
    </location>
</feature>
<dbReference type="AlphaFoldDB" id="A0AAN8IWL5"/>
<dbReference type="GO" id="GO:0000978">
    <property type="term" value="F:RNA polymerase II cis-regulatory region sequence-specific DNA binding"/>
    <property type="evidence" value="ECO:0007669"/>
    <property type="project" value="TreeGrafter"/>
</dbReference>
<evidence type="ECO:0000256" key="1">
    <source>
        <dbReference type="ARBA" id="ARBA00004123"/>
    </source>
</evidence>
<comment type="subcellular location">
    <subcellularLocation>
        <location evidence="1 4">Nucleus</location>
    </subcellularLocation>
</comment>
<dbReference type="InterPro" id="IPR001766">
    <property type="entry name" value="Fork_head_dom"/>
</dbReference>
<dbReference type="InterPro" id="IPR050211">
    <property type="entry name" value="FOX_domain-containing"/>
</dbReference>
<dbReference type="Pfam" id="PF00250">
    <property type="entry name" value="Forkhead"/>
    <property type="match status" value="1"/>
</dbReference>
<keyword evidence="3 4" id="KW-0539">Nucleus</keyword>
<dbReference type="PRINTS" id="PR00053">
    <property type="entry name" value="FORKHEAD"/>
</dbReference>
<feature type="region of interest" description="Disordered" evidence="5">
    <location>
        <begin position="255"/>
        <end position="285"/>
    </location>
</feature>
<dbReference type="Gene3D" id="1.10.10.10">
    <property type="entry name" value="Winged helix-like DNA-binding domain superfamily/Winged helix DNA-binding domain"/>
    <property type="match status" value="1"/>
</dbReference>
<feature type="compositionally biased region" description="Polar residues" evidence="5">
    <location>
        <begin position="336"/>
        <end position="351"/>
    </location>
</feature>
<evidence type="ECO:0000256" key="4">
    <source>
        <dbReference type="PROSITE-ProRule" id="PRU00089"/>
    </source>
</evidence>
<evidence type="ECO:0000313" key="7">
    <source>
        <dbReference type="EMBL" id="KAK5984167.1"/>
    </source>
</evidence>
<dbReference type="FunFam" id="1.10.10.10:FF:000042">
    <property type="entry name" value="hepatocyte nuclear factor 3-beta"/>
    <property type="match status" value="1"/>
</dbReference>
<dbReference type="InterPro" id="IPR036388">
    <property type="entry name" value="WH-like_DNA-bd_sf"/>
</dbReference>
<dbReference type="GO" id="GO:0030154">
    <property type="term" value="P:cell differentiation"/>
    <property type="evidence" value="ECO:0007669"/>
    <property type="project" value="TreeGrafter"/>
</dbReference>
<name>A0AAN8IWL5_TRICO</name>
<dbReference type="Proteomes" id="UP001331761">
    <property type="component" value="Unassembled WGS sequence"/>
</dbReference>
<evidence type="ECO:0000256" key="5">
    <source>
        <dbReference type="SAM" id="MobiDB-lite"/>
    </source>
</evidence>
<evidence type="ECO:0000259" key="6">
    <source>
        <dbReference type="PROSITE" id="PS50039"/>
    </source>
</evidence>
<dbReference type="InterPro" id="IPR030456">
    <property type="entry name" value="TF_fork_head_CS_2"/>
</dbReference>
<dbReference type="EMBL" id="WIXE01003182">
    <property type="protein sequence ID" value="KAK5984167.1"/>
    <property type="molecule type" value="Genomic_DNA"/>
</dbReference>
<proteinExistence type="predicted"/>
<feature type="DNA-binding region" description="Fork-head" evidence="4">
    <location>
        <begin position="160"/>
        <end position="254"/>
    </location>
</feature>
<keyword evidence="8" id="KW-1185">Reference proteome</keyword>
<sequence length="435" mass="47561">MLPSSLAVSSSTAALDASSLYQPSTVGQTAIHGMTSQDYAASVQPTYSTNTNAYHAYQWPTAINGINTLNTLGTYNPYNSYTTTTTQMNNAYSGFRVGGGISPTGGSRSASGGSTGTTLSGTSASTASPSRGSSCGGGDQQLTSSELARIRRTGNYGCAKPPYSYISLITMAIQHSANHKMTLSEIYNWIMDLFPYYRQNQQRWQNSIRHSLSFNDCFVKIARTPDKPGKGSFWTLHELCGNMFENGCYLRRQKRFKVKERDPPRKKRNNNQNHNHQAQANNNAAIKEELEDTYKIEEAKMDLGQTIPNGSQDIKDSLQQSQQQQQQQQQQQMQQISMSTPSSLSQPTSVISTIGTTPLGAQTTTVNPYYQLYSTDFSGAGGLPGLSVPSAFSINKLMDSTNGFDYNYYQTSANDYGGYSHTLYSSTNPSTASNL</sequence>
<protein>
    <submittedName>
        <fullName evidence="7">Defective pharyngeal development protein 4</fullName>
    </submittedName>
</protein>
<feature type="region of interest" description="Disordered" evidence="5">
    <location>
        <begin position="305"/>
        <end position="351"/>
    </location>
</feature>
<dbReference type="CDD" id="cd20015">
    <property type="entry name" value="FH_FOXA"/>
    <property type="match status" value="1"/>
</dbReference>
<dbReference type="GO" id="GO:0005634">
    <property type="term" value="C:nucleus"/>
    <property type="evidence" value="ECO:0007669"/>
    <property type="project" value="UniProtKB-SubCell"/>
</dbReference>
<gene>
    <name evidence="7" type="ORF">GCK32_013151</name>
</gene>
<dbReference type="SMART" id="SM00339">
    <property type="entry name" value="FH"/>
    <property type="match status" value="1"/>
</dbReference>
<dbReference type="GO" id="GO:0009653">
    <property type="term" value="P:anatomical structure morphogenesis"/>
    <property type="evidence" value="ECO:0007669"/>
    <property type="project" value="TreeGrafter"/>
</dbReference>
<feature type="compositionally biased region" description="Low complexity" evidence="5">
    <location>
        <begin position="270"/>
        <end position="285"/>
    </location>
</feature>
<feature type="domain" description="Fork-head" evidence="6">
    <location>
        <begin position="160"/>
        <end position="254"/>
    </location>
</feature>
<comment type="caution">
    <text evidence="7">The sequence shown here is derived from an EMBL/GenBank/DDBJ whole genome shotgun (WGS) entry which is preliminary data.</text>
</comment>
<feature type="compositionally biased region" description="Low complexity" evidence="5">
    <location>
        <begin position="319"/>
        <end position="335"/>
    </location>
</feature>
<keyword evidence="2 4" id="KW-0238">DNA-binding</keyword>
<dbReference type="GO" id="GO:0000981">
    <property type="term" value="F:DNA-binding transcription factor activity, RNA polymerase II-specific"/>
    <property type="evidence" value="ECO:0007669"/>
    <property type="project" value="TreeGrafter"/>
</dbReference>
<dbReference type="InterPro" id="IPR018122">
    <property type="entry name" value="TF_fork_head_CS_1"/>
</dbReference>
<dbReference type="PANTHER" id="PTHR11829:SF380">
    <property type="entry name" value="PROTEIN FORK HEAD"/>
    <property type="match status" value="1"/>
</dbReference>
<evidence type="ECO:0000256" key="2">
    <source>
        <dbReference type="ARBA" id="ARBA00023125"/>
    </source>
</evidence>